<name>A0ABS5NJS4_TSUPA</name>
<protein>
    <submittedName>
        <fullName evidence="1">Uncharacterized protein</fullName>
    </submittedName>
</protein>
<dbReference type="Proteomes" id="UP000676853">
    <property type="component" value="Unassembled WGS sequence"/>
</dbReference>
<proteinExistence type="predicted"/>
<gene>
    <name evidence="1" type="ORF">KFZ73_25415</name>
</gene>
<evidence type="ECO:0000313" key="1">
    <source>
        <dbReference type="EMBL" id="MBS4104555.1"/>
    </source>
</evidence>
<reference evidence="1 2" key="1">
    <citation type="submission" date="2021-04" db="EMBL/GenBank/DDBJ databases">
        <title>Whole genome sequence analysis of a thiophenic sulfur metabolizing bacteria.</title>
        <authorList>
            <person name="Akhtar N."/>
            <person name="Akram J."/>
            <person name="Aslam A."/>
        </authorList>
    </citation>
    <scope>NUCLEOTIDE SEQUENCE [LARGE SCALE GENOMIC DNA]</scope>
    <source>
        <strain evidence="1 2">3OW</strain>
    </source>
</reference>
<accession>A0ABS5NJS4</accession>
<dbReference type="RefSeq" id="WP_212555543.1">
    <property type="nucleotide sequence ID" value="NZ_JAGXOE010000257.1"/>
</dbReference>
<evidence type="ECO:0000313" key="2">
    <source>
        <dbReference type="Proteomes" id="UP000676853"/>
    </source>
</evidence>
<comment type="caution">
    <text evidence="1">The sequence shown here is derived from an EMBL/GenBank/DDBJ whole genome shotgun (WGS) entry which is preliminary data.</text>
</comment>
<organism evidence="1 2">
    <name type="scientific">Tsukamurella paurometabola</name>
    <name type="common">Corynebacterium paurometabolum</name>
    <dbReference type="NCBI Taxonomy" id="2061"/>
    <lineage>
        <taxon>Bacteria</taxon>
        <taxon>Bacillati</taxon>
        <taxon>Actinomycetota</taxon>
        <taxon>Actinomycetes</taxon>
        <taxon>Mycobacteriales</taxon>
        <taxon>Tsukamurellaceae</taxon>
        <taxon>Tsukamurella</taxon>
    </lineage>
</organism>
<keyword evidence="2" id="KW-1185">Reference proteome</keyword>
<dbReference type="EMBL" id="JAGXOE010000257">
    <property type="protein sequence ID" value="MBS4104555.1"/>
    <property type="molecule type" value="Genomic_DNA"/>
</dbReference>
<sequence length="85" mass="9160">MVQHSKTFQQPFRVTGAMTWKNEATGKTGSVPINTSVEKRQLFQPHVSVAAATNAQPGPGRLVVTVKVKPGTAPEAVCTGRFQIR</sequence>